<dbReference type="InterPro" id="IPR011701">
    <property type="entry name" value="MFS"/>
</dbReference>
<keyword evidence="2 5" id="KW-0812">Transmembrane</keyword>
<dbReference type="InterPro" id="IPR036259">
    <property type="entry name" value="MFS_trans_sf"/>
</dbReference>
<evidence type="ECO:0000256" key="1">
    <source>
        <dbReference type="ARBA" id="ARBA00004651"/>
    </source>
</evidence>
<dbReference type="SUPFAM" id="SSF103473">
    <property type="entry name" value="MFS general substrate transporter"/>
    <property type="match status" value="1"/>
</dbReference>
<dbReference type="Proteomes" id="UP000788262">
    <property type="component" value="Unassembled WGS sequence"/>
</dbReference>
<name>A0ABS2VZ03_STRAS</name>
<dbReference type="PROSITE" id="PS50850">
    <property type="entry name" value="MFS"/>
    <property type="match status" value="1"/>
</dbReference>
<dbReference type="RefSeq" id="WP_205386342.1">
    <property type="nucleotide sequence ID" value="NZ_JAFFZS010000035.1"/>
</dbReference>
<keyword evidence="8" id="KW-1185">Reference proteome</keyword>
<feature type="transmembrane region" description="Helical" evidence="5">
    <location>
        <begin position="212"/>
        <end position="230"/>
    </location>
</feature>
<dbReference type="InterPro" id="IPR020846">
    <property type="entry name" value="MFS_dom"/>
</dbReference>
<dbReference type="Gene3D" id="1.20.1250.20">
    <property type="entry name" value="MFS general substrate transporter like domains"/>
    <property type="match status" value="2"/>
</dbReference>
<feature type="transmembrane region" description="Helical" evidence="5">
    <location>
        <begin position="147"/>
        <end position="166"/>
    </location>
</feature>
<evidence type="ECO:0000256" key="5">
    <source>
        <dbReference type="SAM" id="Phobius"/>
    </source>
</evidence>
<proteinExistence type="predicted"/>
<dbReference type="PANTHER" id="PTHR23542:SF1">
    <property type="entry name" value="MAJOR FACILITATOR SUPERFAMILY (MFS) PROFILE DOMAIN-CONTAINING PROTEIN"/>
    <property type="match status" value="1"/>
</dbReference>
<feature type="transmembrane region" description="Helical" evidence="5">
    <location>
        <begin position="337"/>
        <end position="360"/>
    </location>
</feature>
<evidence type="ECO:0000256" key="4">
    <source>
        <dbReference type="ARBA" id="ARBA00023136"/>
    </source>
</evidence>
<feature type="transmembrane region" description="Helical" evidence="5">
    <location>
        <begin position="366"/>
        <end position="387"/>
    </location>
</feature>
<feature type="transmembrane region" description="Helical" evidence="5">
    <location>
        <begin position="250"/>
        <end position="270"/>
    </location>
</feature>
<sequence>MLSDYRRIFSPPGTLLFCAAGFVARLPQSMTGVGIVTMLSQLGAGYRLAGSVSATQALAASAIGPQISRLADRHGQRAVALPAMTATVAAIGALALCARRGTADWTLYLAAAAAGCMPSMGAFVRARWAEVHRTSARLLHAAYSLESVLDEVVYVLGPVLVITLSTRIRPEAGPLAAALLLAAGVLLFAAQRRTQPPVRLAPFPARGWAPRVPGLGLLVLTQTAVGASYGSVDVVTVAFAGAHHDKALSGLLLGGYALGSGLAGAALGAIGPRGAITTRLLVSVCAMAVTSVPLLFAPGLAVLGVMLFVAGMSLAPTLITTTELVSHLAPAARLTECITWTVSGLSVGLALGYALAGWVVDAAGASTGYAVPCVAAALAASTVALALPRLTHVCAQRHASP</sequence>
<evidence type="ECO:0000313" key="7">
    <source>
        <dbReference type="EMBL" id="MBN0048215.1"/>
    </source>
</evidence>
<protein>
    <submittedName>
        <fullName evidence="7">MFS transporter</fullName>
    </submittedName>
</protein>
<evidence type="ECO:0000259" key="6">
    <source>
        <dbReference type="PROSITE" id="PS50850"/>
    </source>
</evidence>
<comment type="subcellular location">
    <subcellularLocation>
        <location evidence="1">Cell membrane</location>
        <topology evidence="1">Multi-pass membrane protein</topology>
    </subcellularLocation>
</comment>
<dbReference type="Pfam" id="PF07690">
    <property type="entry name" value="MFS_1"/>
    <property type="match status" value="1"/>
</dbReference>
<organism evidence="7 8">
    <name type="scientific">Streptomyces actuosus</name>
    <dbReference type="NCBI Taxonomy" id="1885"/>
    <lineage>
        <taxon>Bacteria</taxon>
        <taxon>Bacillati</taxon>
        <taxon>Actinomycetota</taxon>
        <taxon>Actinomycetes</taxon>
        <taxon>Kitasatosporales</taxon>
        <taxon>Streptomycetaceae</taxon>
        <taxon>Streptomyces</taxon>
    </lineage>
</organism>
<feature type="domain" description="Major facilitator superfamily (MFS) profile" evidence="6">
    <location>
        <begin position="177"/>
        <end position="401"/>
    </location>
</feature>
<dbReference type="EMBL" id="JAFFZS010000035">
    <property type="protein sequence ID" value="MBN0048215.1"/>
    <property type="molecule type" value="Genomic_DNA"/>
</dbReference>
<evidence type="ECO:0000256" key="2">
    <source>
        <dbReference type="ARBA" id="ARBA00022692"/>
    </source>
</evidence>
<evidence type="ECO:0000256" key="3">
    <source>
        <dbReference type="ARBA" id="ARBA00022989"/>
    </source>
</evidence>
<comment type="caution">
    <text evidence="7">The sequence shown here is derived from an EMBL/GenBank/DDBJ whole genome shotgun (WGS) entry which is preliminary data.</text>
</comment>
<accession>A0ABS2VZ03</accession>
<feature type="transmembrane region" description="Helical" evidence="5">
    <location>
        <begin position="107"/>
        <end position="126"/>
    </location>
</feature>
<reference evidence="7 8" key="1">
    <citation type="submission" date="2021-02" db="EMBL/GenBank/DDBJ databases">
        <title>Whole genome sequencing of Streptomyces actuosus VRA1.</title>
        <authorList>
            <person name="Sen G."/>
            <person name="Sen A."/>
        </authorList>
    </citation>
    <scope>NUCLEOTIDE SEQUENCE [LARGE SCALE GENOMIC DNA]</scope>
    <source>
        <strain evidence="7 8">VRA1</strain>
    </source>
</reference>
<feature type="transmembrane region" description="Helical" evidence="5">
    <location>
        <begin position="302"/>
        <end position="325"/>
    </location>
</feature>
<gene>
    <name evidence="7" type="ORF">JS756_29725</name>
</gene>
<keyword evidence="3 5" id="KW-1133">Transmembrane helix</keyword>
<keyword evidence="4 5" id="KW-0472">Membrane</keyword>
<feature type="transmembrane region" description="Helical" evidence="5">
    <location>
        <begin position="172"/>
        <end position="191"/>
    </location>
</feature>
<dbReference type="PANTHER" id="PTHR23542">
    <property type="match status" value="1"/>
</dbReference>
<feature type="transmembrane region" description="Helical" evidence="5">
    <location>
        <begin position="79"/>
        <end position="101"/>
    </location>
</feature>
<feature type="transmembrane region" description="Helical" evidence="5">
    <location>
        <begin position="277"/>
        <end position="296"/>
    </location>
</feature>
<evidence type="ECO:0000313" key="8">
    <source>
        <dbReference type="Proteomes" id="UP000788262"/>
    </source>
</evidence>